<accession>A0ACA9LFW4</accession>
<keyword evidence="2" id="KW-1185">Reference proteome</keyword>
<feature type="non-terminal residue" evidence="1">
    <location>
        <position position="1"/>
    </location>
</feature>
<evidence type="ECO:0000313" key="2">
    <source>
        <dbReference type="Proteomes" id="UP000789920"/>
    </source>
</evidence>
<dbReference type="Proteomes" id="UP000789920">
    <property type="component" value="Unassembled WGS sequence"/>
</dbReference>
<dbReference type="EMBL" id="CAJVQC010003313">
    <property type="protein sequence ID" value="CAG8524639.1"/>
    <property type="molecule type" value="Genomic_DNA"/>
</dbReference>
<evidence type="ECO:0000313" key="1">
    <source>
        <dbReference type="EMBL" id="CAG8524639.1"/>
    </source>
</evidence>
<sequence>IDTMMKSLLDLLMETEPESIPVNTESWINISEENKLVEYKALKYSGKVCGTFKSSNAEKNETKIGIEKSVGMNLMGGSFDLGNWHQTGIGLFPLTLLSSYL</sequence>
<comment type="caution">
    <text evidence="1">The sequence shown here is derived from an EMBL/GenBank/DDBJ whole genome shotgun (WGS) entry which is preliminary data.</text>
</comment>
<organism evidence="1 2">
    <name type="scientific">Racocetra persica</name>
    <dbReference type="NCBI Taxonomy" id="160502"/>
    <lineage>
        <taxon>Eukaryota</taxon>
        <taxon>Fungi</taxon>
        <taxon>Fungi incertae sedis</taxon>
        <taxon>Mucoromycota</taxon>
        <taxon>Glomeromycotina</taxon>
        <taxon>Glomeromycetes</taxon>
        <taxon>Diversisporales</taxon>
        <taxon>Gigasporaceae</taxon>
        <taxon>Racocetra</taxon>
    </lineage>
</organism>
<reference evidence="1" key="1">
    <citation type="submission" date="2021-06" db="EMBL/GenBank/DDBJ databases">
        <authorList>
            <person name="Kallberg Y."/>
            <person name="Tangrot J."/>
            <person name="Rosling A."/>
        </authorList>
    </citation>
    <scope>NUCLEOTIDE SEQUENCE</scope>
    <source>
        <strain evidence="1">MA461A</strain>
    </source>
</reference>
<gene>
    <name evidence="1" type="ORF">RPERSI_LOCUS2861</name>
</gene>
<proteinExistence type="predicted"/>
<name>A0ACA9LFW4_9GLOM</name>
<protein>
    <submittedName>
        <fullName evidence="1">5446_t:CDS:1</fullName>
    </submittedName>
</protein>